<dbReference type="PIRSF" id="PIRSF037226">
    <property type="entry name" value="Amidohydrolase_ACY1L2_prd"/>
    <property type="match status" value="1"/>
</dbReference>
<dbReference type="FunFam" id="3.30.70.360:FF:000004">
    <property type="entry name" value="Peptidase M20 domain-containing protein 2"/>
    <property type="match status" value="1"/>
</dbReference>
<dbReference type="CDD" id="cd05672">
    <property type="entry name" value="M20_ACY1L2-like"/>
    <property type="match status" value="1"/>
</dbReference>
<dbReference type="STRING" id="215637.A0A4Q0A1R2"/>
<dbReference type="PANTHER" id="PTHR30575">
    <property type="entry name" value="PEPTIDASE M20"/>
    <property type="match status" value="1"/>
</dbReference>
<accession>A0A4Q0A1R2</accession>
<dbReference type="SUPFAM" id="SSF53187">
    <property type="entry name" value="Zn-dependent exopeptidases"/>
    <property type="match status" value="1"/>
</dbReference>
<dbReference type="InterPro" id="IPR052030">
    <property type="entry name" value="Peptidase_M20/M20A_hydrolases"/>
</dbReference>
<reference evidence="5" key="1">
    <citation type="journal article" date="2018" name="Nat. Microbiol.">
        <title>Leveraging single-cell genomics to expand the fungal tree of life.</title>
        <authorList>
            <person name="Ahrendt S.R."/>
            <person name="Quandt C.A."/>
            <person name="Ciobanu D."/>
            <person name="Clum A."/>
            <person name="Salamov A."/>
            <person name="Andreopoulos B."/>
            <person name="Cheng J.F."/>
            <person name="Woyke T."/>
            <person name="Pelin A."/>
            <person name="Henrissat B."/>
            <person name="Reynolds N.K."/>
            <person name="Benny G.L."/>
            <person name="Smith M.E."/>
            <person name="James T.Y."/>
            <person name="Grigoriev I.V."/>
        </authorList>
    </citation>
    <scope>NUCLEOTIDE SEQUENCE [LARGE SCALE GENOMIC DNA]</scope>
    <source>
        <strain evidence="5">RSA 468</strain>
    </source>
</reference>
<proteinExistence type="inferred from homology"/>
<dbReference type="Pfam" id="PF07687">
    <property type="entry name" value="M20_dimer"/>
    <property type="match status" value="1"/>
</dbReference>
<evidence type="ECO:0000313" key="4">
    <source>
        <dbReference type="EMBL" id="RKP39728.1"/>
    </source>
</evidence>
<evidence type="ECO:0000259" key="3">
    <source>
        <dbReference type="Pfam" id="PF07687"/>
    </source>
</evidence>
<organism evidence="4 5">
    <name type="scientific">Dimargaris cristalligena</name>
    <dbReference type="NCBI Taxonomy" id="215637"/>
    <lineage>
        <taxon>Eukaryota</taxon>
        <taxon>Fungi</taxon>
        <taxon>Fungi incertae sedis</taxon>
        <taxon>Zoopagomycota</taxon>
        <taxon>Kickxellomycotina</taxon>
        <taxon>Dimargaritomycetes</taxon>
        <taxon>Dimargaritales</taxon>
        <taxon>Dimargaritaceae</taxon>
        <taxon>Dimargaris</taxon>
    </lineage>
</organism>
<dbReference type="NCBIfam" id="TIGR01891">
    <property type="entry name" value="amidohydrolases"/>
    <property type="match status" value="1"/>
</dbReference>
<protein>
    <recommendedName>
        <fullName evidence="1">Peptidase M20 domain-containing protein 2</fullName>
    </recommendedName>
</protein>
<evidence type="ECO:0000313" key="5">
    <source>
        <dbReference type="Proteomes" id="UP000268162"/>
    </source>
</evidence>
<gene>
    <name evidence="4" type="ORF">BJ085DRAFT_36906</name>
</gene>
<dbReference type="GO" id="GO:0016805">
    <property type="term" value="F:dipeptidase activity"/>
    <property type="evidence" value="ECO:0007669"/>
    <property type="project" value="InterPro"/>
</dbReference>
<dbReference type="SUPFAM" id="SSF55031">
    <property type="entry name" value="Bacterial exopeptidase dimerisation domain"/>
    <property type="match status" value="1"/>
</dbReference>
<dbReference type="PANTHER" id="PTHR30575:SF0">
    <property type="entry name" value="XAA-ARG DIPEPTIDASE"/>
    <property type="match status" value="1"/>
</dbReference>
<comment type="similarity">
    <text evidence="1">Belongs to the peptidase M20A family.</text>
</comment>
<dbReference type="InterPro" id="IPR036264">
    <property type="entry name" value="Bact_exopeptidase_dim_dom"/>
</dbReference>
<dbReference type="InterPro" id="IPR011650">
    <property type="entry name" value="Peptidase_M20_dimer"/>
</dbReference>
<evidence type="ECO:0000256" key="1">
    <source>
        <dbReference type="PIRNR" id="PIRNR037226"/>
    </source>
</evidence>
<dbReference type="EMBL" id="ML002248">
    <property type="protein sequence ID" value="RKP39728.1"/>
    <property type="molecule type" value="Genomic_DNA"/>
</dbReference>
<feature type="domain" description="Peptidase M20 dimerisation" evidence="3">
    <location>
        <begin position="207"/>
        <end position="288"/>
    </location>
</feature>
<dbReference type="Gene3D" id="3.30.70.360">
    <property type="match status" value="1"/>
</dbReference>
<name>A0A4Q0A1R2_9FUNG</name>
<evidence type="ECO:0000256" key="2">
    <source>
        <dbReference type="SAM" id="MobiDB-lite"/>
    </source>
</evidence>
<dbReference type="InterPro" id="IPR017439">
    <property type="entry name" value="Amidohydrolase"/>
</dbReference>
<sequence length="435" mass="48144">MLADTDHGSTGSDLLDFEEPEPRISNDQLDPAEDDWYHTIREEIVRLAPDLRQISLQIFENPEVGGQEIVACRLLTEFLERHGFQIEYQAANMDTAFVATYESAGFNEHSRIIGFFTEYDALPDIGHACGHNLIAVGTVASAIATKVAMDQFGIDGQINVFGSPDEENLGGKIELIEGGYLKYPDVCLIAHPGNQDLAFMRTLALQGVSVHYHGKSAHAAISPWEGLNALDAVVQSYTAIAMYRQQLPPGTQIHGIISDGGGRANNVIPKHASANYVLRSETARTLTHTLKGRVTDILEGVVRSTGCQLTQSWDPMYMEMNLNGALAGLYQSYMERLYQTSFMPRDEQMRLARASTDMGNVSFVKPSIHPMYRIGVGTTCNLHTDEFRTACQSAIAHEQTWKAGVVLSMIALKVLTDDPFYEQVVQEFRGSRPLR</sequence>
<feature type="region of interest" description="Disordered" evidence="2">
    <location>
        <begin position="1"/>
        <end position="31"/>
    </location>
</feature>
<dbReference type="InterPro" id="IPR017144">
    <property type="entry name" value="Xaa-Arg_dipeptidase"/>
</dbReference>
<dbReference type="Gene3D" id="3.40.630.10">
    <property type="entry name" value="Zn peptidases"/>
    <property type="match status" value="1"/>
</dbReference>
<dbReference type="AlphaFoldDB" id="A0A4Q0A1R2"/>
<dbReference type="Proteomes" id="UP000268162">
    <property type="component" value="Unassembled WGS sequence"/>
</dbReference>
<keyword evidence="5" id="KW-1185">Reference proteome</keyword>